<dbReference type="InterPro" id="IPR029056">
    <property type="entry name" value="Ribokinase-like"/>
</dbReference>
<reference evidence="2" key="1">
    <citation type="journal article" date="2010" name="Evolution">
        <title>The speciation history of the Physcomitrium--Physcomitrella species complex.</title>
        <authorList>
            <person name="McDaniel S.F."/>
            <person name="von Stackelberg M."/>
            <person name="Richardt S."/>
            <person name="Quatrano R.S."/>
            <person name="Reski R."/>
            <person name="Rensing S.A."/>
        </authorList>
    </citation>
    <scope>NUCLEOTIDE SEQUENCE</scope>
    <source>
        <strain evidence="2">18</strain>
    </source>
</reference>
<sequence length="85" mass="9527">LVSDLCCLMAVEKAKYIYSAGFFLTVSPESIDCRISPLLVFAQYYMINLAAPFIFTWISFSATRARPEHLPKFKAGTEDTKVIAV</sequence>
<dbReference type="EMBL" id="JN974196">
    <property type="protein sequence ID" value="AFI79175.1"/>
    <property type="molecule type" value="Genomic_DNA"/>
</dbReference>
<feature type="non-terminal residue" evidence="2">
    <location>
        <position position="1"/>
    </location>
</feature>
<keyword evidence="1" id="KW-1133">Transmembrane helix</keyword>
<feature type="transmembrane region" description="Helical" evidence="1">
    <location>
        <begin position="44"/>
        <end position="63"/>
    </location>
</feature>
<keyword evidence="1" id="KW-0472">Membrane</keyword>
<evidence type="ECO:0000313" key="2">
    <source>
        <dbReference type="EMBL" id="AFI79175.1"/>
    </source>
</evidence>
<dbReference type="AlphaFoldDB" id="I1X6N1"/>
<reference evidence="2" key="2">
    <citation type="submission" date="2011-10" db="EMBL/GenBank/DDBJ databases">
        <authorList>
            <person name="McDaniel S.F."/>
            <person name="Quatrano R.S."/>
        </authorList>
    </citation>
    <scope>NUCLEOTIDE SEQUENCE</scope>
    <source>
        <strain evidence="2">18</strain>
    </source>
</reference>
<accession>I1X6N1</accession>
<proteinExistence type="predicted"/>
<evidence type="ECO:0000256" key="1">
    <source>
        <dbReference type="SAM" id="Phobius"/>
    </source>
</evidence>
<feature type="non-terminal residue" evidence="2">
    <location>
        <position position="85"/>
    </location>
</feature>
<name>I1X6N1_9BRYO</name>
<keyword evidence="2" id="KW-0808">Transferase</keyword>
<dbReference type="GO" id="GO:0016301">
    <property type="term" value="F:kinase activity"/>
    <property type="evidence" value="ECO:0007669"/>
    <property type="project" value="UniProtKB-KW"/>
</dbReference>
<organism evidence="2">
    <name type="scientific">Physcomitrium pyriforme</name>
    <dbReference type="NCBI Taxonomy" id="37415"/>
    <lineage>
        <taxon>Eukaryota</taxon>
        <taxon>Viridiplantae</taxon>
        <taxon>Streptophyta</taxon>
        <taxon>Embryophyta</taxon>
        <taxon>Bryophyta</taxon>
        <taxon>Bryophytina</taxon>
        <taxon>Bryopsida</taxon>
        <taxon>Funariidae</taxon>
        <taxon>Funariales</taxon>
        <taxon>Funariaceae</taxon>
        <taxon>Physcomitrium</taxon>
    </lineage>
</organism>
<keyword evidence="2" id="KW-0418">Kinase</keyword>
<dbReference type="Gene3D" id="3.40.1190.20">
    <property type="match status" value="1"/>
</dbReference>
<protein>
    <submittedName>
        <fullName evidence="2">Adenosine kinase</fullName>
    </submittedName>
</protein>
<keyword evidence="1" id="KW-0812">Transmembrane</keyword>